<sequence length="629" mass="69360">MSWKLTKKLKETHLNPISNAFSRSSSTSTITGDQPSKPSSTASSATLVDSKDPNGIAASEANAAAPAPPLRPGILIVTLHEGKGFSLPQGAEQAFGGGSHHQGSLSTGGGFSVAGSMRPNSSSRNQAGSYSNRPQSAAGSINAVPTIHGRYSSKYLPYGLVDFDKQQVFINAVSGTPENPLWAGGNTQYKFDVSRITELTVSLYIRNPSAPPNAGRNEDIFIGTCKVNPRFEESRDSGKKDKEQTAQGQAGAEWIDVQFGTGQMKIGVNFVENRQDRLSIDDFELLKVVGKGSFGKVMQVQKKDTHRIYALKTIRKAHIISRSEVAHTLAERSVLAQINNPFIVPLKFSFQSPEKLYLVLAFVNGGELFHHLQKEQRFDINRARFYAAELLCALECLHGFNVIYRDLKPENILLDYTGHIALCDFGLCKLDMKDEDRTNTFCGTPEYLAPELLTGAGYTKTVDWWTLGVLLYEMLTGLPPFYDENTNDMYRKILTEPLHFPGPEIVPPAARDLLTRLLDRNAEKRLGAKGAAEIKAHYFFHSIDWRKLLERKYEPSFKPNVAQVDAKDTANFDREFTSEAPTDSYVDGPMLSQTMQQQFAGWSYNRPVAGLGDAGGSVKDPSFEGVAER</sequence>
<comment type="catalytic activity">
    <reaction evidence="8">
        <text>L-threonyl-[protein] + ATP = O-phospho-L-threonyl-[protein] + ADP + H(+)</text>
        <dbReference type="Rhea" id="RHEA:46608"/>
        <dbReference type="Rhea" id="RHEA-COMP:11060"/>
        <dbReference type="Rhea" id="RHEA-COMP:11605"/>
        <dbReference type="ChEBI" id="CHEBI:15378"/>
        <dbReference type="ChEBI" id="CHEBI:30013"/>
        <dbReference type="ChEBI" id="CHEBI:30616"/>
        <dbReference type="ChEBI" id="CHEBI:61977"/>
        <dbReference type="ChEBI" id="CHEBI:456216"/>
        <dbReference type="EC" id="2.7.11.1"/>
    </reaction>
</comment>
<dbReference type="Pfam" id="PF00433">
    <property type="entry name" value="Pkinase_C"/>
    <property type="match status" value="1"/>
</dbReference>
<keyword evidence="6 14" id="KW-0418">Kinase</keyword>
<evidence type="ECO:0000256" key="10">
    <source>
        <dbReference type="PROSITE-ProRule" id="PRU10141"/>
    </source>
</evidence>
<feature type="binding site" evidence="10">
    <location>
        <position position="316"/>
    </location>
    <ligand>
        <name>ATP</name>
        <dbReference type="ChEBI" id="CHEBI:30616"/>
    </ligand>
</feature>
<dbReference type="PROSITE" id="PS50011">
    <property type="entry name" value="PROTEIN_KINASE_DOM"/>
    <property type="match status" value="1"/>
</dbReference>
<dbReference type="PROSITE" id="PS00108">
    <property type="entry name" value="PROTEIN_KINASE_ST"/>
    <property type="match status" value="1"/>
</dbReference>
<dbReference type="OrthoDB" id="63267at2759"/>
<dbReference type="EC" id="2.7.11.1" evidence="1"/>
<dbReference type="SUPFAM" id="SSF56112">
    <property type="entry name" value="Protein kinase-like (PK-like)"/>
    <property type="match status" value="1"/>
</dbReference>
<evidence type="ECO:0000256" key="4">
    <source>
        <dbReference type="ARBA" id="ARBA00022679"/>
    </source>
</evidence>
<dbReference type="PANTHER" id="PTHR24351">
    <property type="entry name" value="RIBOSOMAL PROTEIN S6 KINASE"/>
    <property type="match status" value="1"/>
</dbReference>
<feature type="domain" description="AGC-kinase C-terminal" evidence="13">
    <location>
        <begin position="541"/>
        <end position="614"/>
    </location>
</feature>
<evidence type="ECO:0000259" key="13">
    <source>
        <dbReference type="PROSITE" id="PS51285"/>
    </source>
</evidence>
<dbReference type="Proteomes" id="UP000240883">
    <property type="component" value="Unassembled WGS sequence"/>
</dbReference>
<evidence type="ECO:0000256" key="7">
    <source>
        <dbReference type="ARBA" id="ARBA00022840"/>
    </source>
</evidence>
<evidence type="ECO:0000256" key="2">
    <source>
        <dbReference type="ARBA" id="ARBA00022527"/>
    </source>
</evidence>
<comment type="catalytic activity">
    <reaction evidence="9">
        <text>L-seryl-[protein] + ATP = O-phospho-L-seryl-[protein] + ADP + H(+)</text>
        <dbReference type="Rhea" id="RHEA:17989"/>
        <dbReference type="Rhea" id="RHEA-COMP:9863"/>
        <dbReference type="Rhea" id="RHEA-COMP:11604"/>
        <dbReference type="ChEBI" id="CHEBI:15378"/>
        <dbReference type="ChEBI" id="CHEBI:29999"/>
        <dbReference type="ChEBI" id="CHEBI:30616"/>
        <dbReference type="ChEBI" id="CHEBI:83421"/>
        <dbReference type="ChEBI" id="CHEBI:456216"/>
        <dbReference type="EC" id="2.7.11.1"/>
    </reaction>
</comment>
<evidence type="ECO:0000313" key="14">
    <source>
        <dbReference type="EMBL" id="PSN69163.1"/>
    </source>
</evidence>
<evidence type="ECO:0000313" key="15">
    <source>
        <dbReference type="Proteomes" id="UP000240883"/>
    </source>
</evidence>
<dbReference type="STRING" id="1448308.A0A2T2NUU6"/>
<dbReference type="EMBL" id="KZ678133">
    <property type="protein sequence ID" value="PSN69163.1"/>
    <property type="molecule type" value="Genomic_DNA"/>
</dbReference>
<dbReference type="Gene3D" id="3.30.200.20">
    <property type="entry name" value="Phosphorylase Kinase, domain 1"/>
    <property type="match status" value="1"/>
</dbReference>
<dbReference type="PROSITE" id="PS51285">
    <property type="entry name" value="AGC_KINASE_CTER"/>
    <property type="match status" value="1"/>
</dbReference>
<feature type="compositionally biased region" description="Low complexity" evidence="11">
    <location>
        <begin position="22"/>
        <end position="46"/>
    </location>
</feature>
<evidence type="ECO:0000256" key="11">
    <source>
        <dbReference type="SAM" id="MobiDB-lite"/>
    </source>
</evidence>
<evidence type="ECO:0000256" key="5">
    <source>
        <dbReference type="ARBA" id="ARBA00022741"/>
    </source>
</evidence>
<evidence type="ECO:0000256" key="6">
    <source>
        <dbReference type="ARBA" id="ARBA00022777"/>
    </source>
</evidence>
<dbReference type="AlphaFoldDB" id="A0A2T2NUU6"/>
<accession>A0A2T2NUU6</accession>
<keyword evidence="7 10" id="KW-0067">ATP-binding</keyword>
<dbReference type="Pfam" id="PF00069">
    <property type="entry name" value="Pkinase"/>
    <property type="match status" value="1"/>
</dbReference>
<keyword evidence="4" id="KW-0808">Transferase</keyword>
<dbReference type="GO" id="GO:0005524">
    <property type="term" value="F:ATP binding"/>
    <property type="evidence" value="ECO:0007669"/>
    <property type="project" value="UniProtKB-UniRule"/>
</dbReference>
<dbReference type="GO" id="GO:0004674">
    <property type="term" value="F:protein serine/threonine kinase activity"/>
    <property type="evidence" value="ECO:0007669"/>
    <property type="project" value="UniProtKB-KW"/>
</dbReference>
<dbReference type="InterPro" id="IPR017441">
    <property type="entry name" value="Protein_kinase_ATP_BS"/>
</dbReference>
<dbReference type="FunFam" id="3.30.200.20:FF:000048">
    <property type="entry name" value="Non-specific serine/threonine protein kinase"/>
    <property type="match status" value="1"/>
</dbReference>
<dbReference type="PROSITE" id="PS00107">
    <property type="entry name" value="PROTEIN_KINASE_ATP"/>
    <property type="match status" value="1"/>
</dbReference>
<feature type="region of interest" description="Disordered" evidence="11">
    <location>
        <begin position="88"/>
        <end position="141"/>
    </location>
</feature>
<dbReference type="SMART" id="SM00133">
    <property type="entry name" value="S_TK_X"/>
    <property type="match status" value="1"/>
</dbReference>
<keyword evidence="15" id="KW-1185">Reference proteome</keyword>
<dbReference type="InterPro" id="IPR000719">
    <property type="entry name" value="Prot_kinase_dom"/>
</dbReference>
<keyword evidence="3" id="KW-0597">Phosphoprotein</keyword>
<evidence type="ECO:0000256" key="8">
    <source>
        <dbReference type="ARBA" id="ARBA00047899"/>
    </source>
</evidence>
<dbReference type="SMART" id="SM00220">
    <property type="entry name" value="S_TKc"/>
    <property type="match status" value="1"/>
</dbReference>
<reference evidence="14 15" key="1">
    <citation type="journal article" date="2018" name="Front. Microbiol.">
        <title>Genome-Wide Analysis of Corynespora cassiicola Leaf Fall Disease Putative Effectors.</title>
        <authorList>
            <person name="Lopez D."/>
            <person name="Ribeiro S."/>
            <person name="Label P."/>
            <person name="Fumanal B."/>
            <person name="Venisse J.S."/>
            <person name="Kohler A."/>
            <person name="de Oliveira R.R."/>
            <person name="Labutti K."/>
            <person name="Lipzen A."/>
            <person name="Lail K."/>
            <person name="Bauer D."/>
            <person name="Ohm R.A."/>
            <person name="Barry K.W."/>
            <person name="Spatafora J."/>
            <person name="Grigoriev I.V."/>
            <person name="Martin F.M."/>
            <person name="Pujade-Renaud V."/>
        </authorList>
    </citation>
    <scope>NUCLEOTIDE SEQUENCE [LARGE SCALE GENOMIC DNA]</scope>
    <source>
        <strain evidence="14 15">Philippines</strain>
    </source>
</reference>
<organism evidence="14 15">
    <name type="scientific">Corynespora cassiicola Philippines</name>
    <dbReference type="NCBI Taxonomy" id="1448308"/>
    <lineage>
        <taxon>Eukaryota</taxon>
        <taxon>Fungi</taxon>
        <taxon>Dikarya</taxon>
        <taxon>Ascomycota</taxon>
        <taxon>Pezizomycotina</taxon>
        <taxon>Dothideomycetes</taxon>
        <taxon>Pleosporomycetidae</taxon>
        <taxon>Pleosporales</taxon>
        <taxon>Corynesporascaceae</taxon>
        <taxon>Corynespora</taxon>
    </lineage>
</organism>
<evidence type="ECO:0000256" key="1">
    <source>
        <dbReference type="ARBA" id="ARBA00012513"/>
    </source>
</evidence>
<dbReference type="Gene3D" id="1.10.510.10">
    <property type="entry name" value="Transferase(Phosphotransferase) domain 1"/>
    <property type="match status" value="1"/>
</dbReference>
<dbReference type="InterPro" id="IPR000961">
    <property type="entry name" value="AGC-kinase_C"/>
</dbReference>
<evidence type="ECO:0000259" key="12">
    <source>
        <dbReference type="PROSITE" id="PS50011"/>
    </source>
</evidence>
<feature type="region of interest" description="Disordered" evidence="11">
    <location>
        <begin position="14"/>
        <end position="54"/>
    </location>
</feature>
<feature type="compositionally biased region" description="Gly residues" evidence="11">
    <location>
        <begin position="95"/>
        <end position="112"/>
    </location>
</feature>
<keyword evidence="5 10" id="KW-0547">Nucleotide-binding</keyword>
<evidence type="ECO:0000256" key="3">
    <source>
        <dbReference type="ARBA" id="ARBA00022553"/>
    </source>
</evidence>
<protein>
    <recommendedName>
        <fullName evidence="1">non-specific serine/threonine protein kinase</fullName>
        <ecNumber evidence="1">2.7.11.1</ecNumber>
    </recommendedName>
</protein>
<dbReference type="CDD" id="cd11651">
    <property type="entry name" value="YPK1_N_like"/>
    <property type="match status" value="1"/>
</dbReference>
<dbReference type="FunFam" id="1.10.510.10:FF:000008">
    <property type="entry name" value="Non-specific serine/threonine protein kinase"/>
    <property type="match status" value="1"/>
</dbReference>
<feature type="domain" description="Protein kinase" evidence="12">
    <location>
        <begin position="283"/>
        <end position="540"/>
    </location>
</feature>
<dbReference type="InterPro" id="IPR011009">
    <property type="entry name" value="Kinase-like_dom_sf"/>
</dbReference>
<dbReference type="InterPro" id="IPR008271">
    <property type="entry name" value="Ser/Thr_kinase_AS"/>
</dbReference>
<dbReference type="InterPro" id="IPR017892">
    <property type="entry name" value="Pkinase_C"/>
</dbReference>
<name>A0A2T2NUU6_CORCC</name>
<feature type="compositionally biased region" description="Polar residues" evidence="11">
    <location>
        <begin position="118"/>
        <end position="139"/>
    </location>
</feature>
<gene>
    <name evidence="14" type="ORF">BS50DRAFT_586510</name>
</gene>
<dbReference type="GO" id="GO:0106310">
    <property type="term" value="F:protein serine kinase activity"/>
    <property type="evidence" value="ECO:0007669"/>
    <property type="project" value="RHEA"/>
</dbReference>
<proteinExistence type="predicted"/>
<evidence type="ECO:0000256" key="9">
    <source>
        <dbReference type="ARBA" id="ARBA00048679"/>
    </source>
</evidence>
<keyword evidence="2" id="KW-0723">Serine/threonine-protein kinase</keyword>